<dbReference type="OrthoDB" id="6279736at2759"/>
<dbReference type="SUPFAM" id="SSF48652">
    <property type="entry name" value="Tetraspanin"/>
    <property type="match status" value="1"/>
</dbReference>
<gene>
    <name evidence="6" type="ORF">DGYR_LOCUS8155</name>
</gene>
<evidence type="ECO:0000313" key="6">
    <source>
        <dbReference type="EMBL" id="CAD5119991.1"/>
    </source>
</evidence>
<keyword evidence="3 5" id="KW-1133">Transmembrane helix</keyword>
<dbReference type="Gene3D" id="1.10.1450.10">
    <property type="entry name" value="Tetraspanin"/>
    <property type="match status" value="1"/>
</dbReference>
<comment type="caution">
    <text evidence="6">The sequence shown here is derived from an EMBL/GenBank/DDBJ whole genome shotgun (WGS) entry which is preliminary data.</text>
</comment>
<protein>
    <submittedName>
        <fullName evidence="6">Uncharacterized protein</fullName>
    </submittedName>
</protein>
<dbReference type="AlphaFoldDB" id="A0A7I8VUS3"/>
<dbReference type="Pfam" id="PF00335">
    <property type="entry name" value="Tetraspanin"/>
    <property type="match status" value="1"/>
</dbReference>
<dbReference type="InterPro" id="IPR018499">
    <property type="entry name" value="Tetraspanin/Peripherin"/>
</dbReference>
<evidence type="ECO:0000256" key="3">
    <source>
        <dbReference type="ARBA" id="ARBA00022989"/>
    </source>
</evidence>
<reference evidence="6 7" key="1">
    <citation type="submission" date="2020-08" db="EMBL/GenBank/DDBJ databases">
        <authorList>
            <person name="Hejnol A."/>
        </authorList>
    </citation>
    <scope>NUCLEOTIDE SEQUENCE [LARGE SCALE GENOMIC DNA]</scope>
</reference>
<keyword evidence="4 5" id="KW-0472">Membrane</keyword>
<evidence type="ECO:0000256" key="1">
    <source>
        <dbReference type="ARBA" id="ARBA00004141"/>
    </source>
</evidence>
<dbReference type="Proteomes" id="UP000549394">
    <property type="component" value="Unassembled WGS sequence"/>
</dbReference>
<accession>A0A7I8VUS3</accession>
<organism evidence="6 7">
    <name type="scientific">Dimorphilus gyrociliatus</name>
    <dbReference type="NCBI Taxonomy" id="2664684"/>
    <lineage>
        <taxon>Eukaryota</taxon>
        <taxon>Metazoa</taxon>
        <taxon>Spiralia</taxon>
        <taxon>Lophotrochozoa</taxon>
        <taxon>Annelida</taxon>
        <taxon>Polychaeta</taxon>
        <taxon>Polychaeta incertae sedis</taxon>
        <taxon>Dinophilidae</taxon>
        <taxon>Dimorphilus</taxon>
    </lineage>
</organism>
<evidence type="ECO:0000256" key="4">
    <source>
        <dbReference type="ARBA" id="ARBA00023136"/>
    </source>
</evidence>
<dbReference type="EMBL" id="CAJFCJ010000011">
    <property type="protein sequence ID" value="CAD5119991.1"/>
    <property type="molecule type" value="Genomic_DNA"/>
</dbReference>
<dbReference type="GO" id="GO:0016020">
    <property type="term" value="C:membrane"/>
    <property type="evidence" value="ECO:0007669"/>
    <property type="project" value="UniProtKB-SubCell"/>
</dbReference>
<dbReference type="InterPro" id="IPR008952">
    <property type="entry name" value="Tetraspanin_EC2_sf"/>
</dbReference>
<keyword evidence="2 5" id="KW-0812">Transmembrane</keyword>
<comment type="subcellular location">
    <subcellularLocation>
        <location evidence="1">Membrane</location>
        <topology evidence="1">Multi-pass membrane protein</topology>
    </subcellularLocation>
</comment>
<name>A0A7I8VUS3_9ANNE</name>
<proteinExistence type="predicted"/>
<evidence type="ECO:0000256" key="2">
    <source>
        <dbReference type="ARBA" id="ARBA00022692"/>
    </source>
</evidence>
<feature type="transmembrane region" description="Helical" evidence="5">
    <location>
        <begin position="121"/>
        <end position="145"/>
    </location>
</feature>
<evidence type="ECO:0000313" key="7">
    <source>
        <dbReference type="Proteomes" id="UP000549394"/>
    </source>
</evidence>
<keyword evidence="7" id="KW-1185">Reference proteome</keyword>
<evidence type="ECO:0000256" key="5">
    <source>
        <dbReference type="SAM" id="Phobius"/>
    </source>
</evidence>
<sequence length="219" mass="24956">MNTYTGSVYVQGRMNVTSHKESRQWDETHQSLSCCGLKSYKNFETSKTWKKIYRISNTTVNSKIPASCCRLRDSDKFPDNPKEVIFTKGEECILKATEASAYLDGCWDKLRDEASWPAKMMIGFGVVCVIIILLCIILALLIIHYTNYDNAVDVQISKEVKNEDDYAEILNESIYSVSRGPPTYYAHSDYSGQTYKPNKSINNNNWDGRASGNYYVSNQ</sequence>